<feature type="region of interest" description="Disordered" evidence="1">
    <location>
        <begin position="1"/>
        <end position="20"/>
    </location>
</feature>
<feature type="compositionally biased region" description="Basic and acidic residues" evidence="1">
    <location>
        <begin position="135"/>
        <end position="144"/>
    </location>
</feature>
<evidence type="ECO:0000256" key="1">
    <source>
        <dbReference type="SAM" id="MobiDB-lite"/>
    </source>
</evidence>
<evidence type="ECO:0000259" key="2">
    <source>
        <dbReference type="Pfam" id="PF13178"/>
    </source>
</evidence>
<evidence type="ECO:0000313" key="4">
    <source>
        <dbReference type="Proteomes" id="UP001054252"/>
    </source>
</evidence>
<dbReference type="AlphaFoldDB" id="A0AAV5MQU7"/>
<feature type="region of interest" description="Disordered" evidence="1">
    <location>
        <begin position="27"/>
        <end position="144"/>
    </location>
</feature>
<organism evidence="3 4">
    <name type="scientific">Rubroshorea leprosula</name>
    <dbReference type="NCBI Taxonomy" id="152421"/>
    <lineage>
        <taxon>Eukaryota</taxon>
        <taxon>Viridiplantae</taxon>
        <taxon>Streptophyta</taxon>
        <taxon>Embryophyta</taxon>
        <taxon>Tracheophyta</taxon>
        <taxon>Spermatophyta</taxon>
        <taxon>Magnoliopsida</taxon>
        <taxon>eudicotyledons</taxon>
        <taxon>Gunneridae</taxon>
        <taxon>Pentapetalae</taxon>
        <taxon>rosids</taxon>
        <taxon>malvids</taxon>
        <taxon>Malvales</taxon>
        <taxon>Dipterocarpaceae</taxon>
        <taxon>Rubroshorea</taxon>
    </lineage>
</organism>
<feature type="compositionally biased region" description="Polar residues" evidence="1">
    <location>
        <begin position="79"/>
        <end position="93"/>
    </location>
</feature>
<name>A0AAV5MQU7_9ROSI</name>
<proteinExistence type="predicted"/>
<dbReference type="InterPro" id="IPR025064">
    <property type="entry name" value="DUF4005"/>
</dbReference>
<sequence length="144" mass="15306">MKTSASMVDVFEGDSAEKRNIVSVESAKLSNLQASPKLSTANDSVGESNTAPAANSLTTKNNGKVQNMHATDERLSSKDGISSSENLNTSQRRVSLPGKIDNKENGLDSTPKVPSYMAPTKSVKAKLRGQGSPRFSHDVIEKNG</sequence>
<keyword evidence="4" id="KW-1185">Reference proteome</keyword>
<protein>
    <recommendedName>
        <fullName evidence="2">DUF4005 domain-containing protein</fullName>
    </recommendedName>
</protein>
<dbReference type="Pfam" id="PF13178">
    <property type="entry name" value="DUF4005"/>
    <property type="match status" value="1"/>
</dbReference>
<feature type="compositionally biased region" description="Polar residues" evidence="1">
    <location>
        <begin position="28"/>
        <end position="69"/>
    </location>
</feature>
<reference evidence="3 4" key="1">
    <citation type="journal article" date="2021" name="Commun. Biol.">
        <title>The genome of Shorea leprosula (Dipterocarpaceae) highlights the ecological relevance of drought in aseasonal tropical rainforests.</title>
        <authorList>
            <person name="Ng K.K.S."/>
            <person name="Kobayashi M.J."/>
            <person name="Fawcett J.A."/>
            <person name="Hatakeyama M."/>
            <person name="Paape T."/>
            <person name="Ng C.H."/>
            <person name="Ang C.C."/>
            <person name="Tnah L.H."/>
            <person name="Lee C.T."/>
            <person name="Nishiyama T."/>
            <person name="Sese J."/>
            <person name="O'Brien M.J."/>
            <person name="Copetti D."/>
            <person name="Mohd Noor M.I."/>
            <person name="Ong R.C."/>
            <person name="Putra M."/>
            <person name="Sireger I.Z."/>
            <person name="Indrioko S."/>
            <person name="Kosugi Y."/>
            <person name="Izuno A."/>
            <person name="Isagi Y."/>
            <person name="Lee S.L."/>
            <person name="Shimizu K.K."/>
        </authorList>
    </citation>
    <scope>NUCLEOTIDE SEQUENCE [LARGE SCALE GENOMIC DNA]</scope>
    <source>
        <strain evidence="3">214</strain>
    </source>
</reference>
<evidence type="ECO:0000313" key="3">
    <source>
        <dbReference type="EMBL" id="GKV50757.1"/>
    </source>
</evidence>
<dbReference type="Proteomes" id="UP001054252">
    <property type="component" value="Unassembled WGS sequence"/>
</dbReference>
<dbReference type="EMBL" id="BPVZ01000393">
    <property type="protein sequence ID" value="GKV50757.1"/>
    <property type="molecule type" value="Genomic_DNA"/>
</dbReference>
<comment type="caution">
    <text evidence="3">The sequence shown here is derived from an EMBL/GenBank/DDBJ whole genome shotgun (WGS) entry which is preliminary data.</text>
</comment>
<gene>
    <name evidence="3" type="ORF">SLEP1_g57453</name>
</gene>
<accession>A0AAV5MQU7</accession>
<feature type="domain" description="DUF4005" evidence="2">
    <location>
        <begin position="72"/>
        <end position="143"/>
    </location>
</feature>